<reference evidence="6 7" key="1">
    <citation type="submission" date="2024-05" db="EMBL/GenBank/DDBJ databases">
        <authorList>
            <consortium name="Candidatus Magnetaquicoccaceae bacterium FCR-1 genome sequencing consortium"/>
            <person name="Shimoshige H."/>
            <person name="Shimamura S."/>
            <person name="Taoka A."/>
            <person name="Kobayashi H."/>
            <person name="Maekawa T."/>
        </authorList>
    </citation>
    <scope>NUCLEOTIDE SEQUENCE [LARGE SCALE GENOMIC DNA]</scope>
    <source>
        <strain evidence="6 7">FCR-1</strain>
    </source>
</reference>
<keyword evidence="2 5" id="KW-0808">Transferase</keyword>
<dbReference type="Proteomes" id="UP001628193">
    <property type="component" value="Unassembled WGS sequence"/>
</dbReference>
<gene>
    <name evidence="5 6" type="primary">ubiG</name>
    <name evidence="6" type="ORF">SIID45300_01831</name>
</gene>
<evidence type="ECO:0000313" key="7">
    <source>
        <dbReference type="Proteomes" id="UP001628193"/>
    </source>
</evidence>
<evidence type="ECO:0000256" key="2">
    <source>
        <dbReference type="ARBA" id="ARBA00022679"/>
    </source>
</evidence>
<dbReference type="InterPro" id="IPR010233">
    <property type="entry name" value="UbiG_MeTrfase"/>
</dbReference>
<keyword evidence="7" id="KW-1185">Reference proteome</keyword>
<dbReference type="RefSeq" id="WP_420905200.1">
    <property type="nucleotide sequence ID" value="NZ_BAAFGK010000004.1"/>
</dbReference>
<dbReference type="InterPro" id="IPR029063">
    <property type="entry name" value="SAM-dependent_MTases_sf"/>
</dbReference>
<comment type="caution">
    <text evidence="6">The sequence shown here is derived from an EMBL/GenBank/DDBJ whole genome shotgun (WGS) entry which is preliminary data.</text>
</comment>
<feature type="binding site" evidence="5">
    <location>
        <position position="36"/>
    </location>
    <ligand>
        <name>S-adenosyl-L-methionine</name>
        <dbReference type="ChEBI" id="CHEBI:59789"/>
    </ligand>
</feature>
<dbReference type="SUPFAM" id="SSF53335">
    <property type="entry name" value="S-adenosyl-L-methionine-dependent methyltransferases"/>
    <property type="match status" value="1"/>
</dbReference>
<dbReference type="EC" id="2.1.1.222" evidence="5"/>
<comment type="catalytic activity">
    <reaction evidence="5">
        <text>a 3-(all-trans-polyprenyl)benzene-1,2-diol + S-adenosyl-L-methionine = a 2-methoxy-6-(all-trans-polyprenyl)phenol + S-adenosyl-L-homocysteine + H(+)</text>
        <dbReference type="Rhea" id="RHEA:31411"/>
        <dbReference type="Rhea" id="RHEA-COMP:9550"/>
        <dbReference type="Rhea" id="RHEA-COMP:9551"/>
        <dbReference type="ChEBI" id="CHEBI:15378"/>
        <dbReference type="ChEBI" id="CHEBI:57856"/>
        <dbReference type="ChEBI" id="CHEBI:59789"/>
        <dbReference type="ChEBI" id="CHEBI:62729"/>
        <dbReference type="ChEBI" id="CHEBI:62731"/>
        <dbReference type="EC" id="2.1.1.222"/>
    </reaction>
</comment>
<keyword evidence="1 5" id="KW-0489">Methyltransferase</keyword>
<evidence type="ECO:0000256" key="4">
    <source>
        <dbReference type="ARBA" id="ARBA00022691"/>
    </source>
</evidence>
<dbReference type="CDD" id="cd02440">
    <property type="entry name" value="AdoMet_MTases"/>
    <property type="match status" value="1"/>
</dbReference>
<organism evidence="6 7">
    <name type="scientific">Candidatus Magnetaquiglobus chichijimensis</name>
    <dbReference type="NCBI Taxonomy" id="3141448"/>
    <lineage>
        <taxon>Bacteria</taxon>
        <taxon>Pseudomonadati</taxon>
        <taxon>Pseudomonadota</taxon>
        <taxon>Magnetococcia</taxon>
        <taxon>Magnetococcales</taxon>
        <taxon>Candidatus Magnetaquicoccaceae</taxon>
        <taxon>Candidatus Magnetaquiglobus</taxon>
    </lineage>
</organism>
<feature type="binding site" evidence="5">
    <location>
        <position position="81"/>
    </location>
    <ligand>
        <name>S-adenosyl-L-methionine</name>
        <dbReference type="ChEBI" id="CHEBI:59789"/>
    </ligand>
</feature>
<dbReference type="EC" id="2.1.1.64" evidence="5"/>
<proteinExistence type="inferred from homology"/>
<dbReference type="PANTHER" id="PTHR43464:SF19">
    <property type="entry name" value="UBIQUINONE BIOSYNTHESIS O-METHYLTRANSFERASE, MITOCHONDRIAL"/>
    <property type="match status" value="1"/>
</dbReference>
<dbReference type="Gene3D" id="3.40.50.150">
    <property type="entry name" value="Vaccinia Virus protein VP39"/>
    <property type="match status" value="1"/>
</dbReference>
<sequence length="247" mass="27726">MSTEDPDEIAKFERMAHEWWDPDGKFKPLHRINPLRTDYIHRQVKPGGGTLEGVELLDVGCGGGILSEALDGLGARVMGIDRSETIINVARARQRESGSQVSYRVRSVEELAEERPASFDVVVAMEVLEHVPDVPAFLRGCSALLKPDGLFFFATLNKTMQAWLMAIVGAEYVLRWLPRGTHSFDKFIRPSDLGRWLRHAGIGMRDVTGMHYTPWRDSWELAVGKAEVNYLGYGIRMADRAEESDPA</sequence>
<evidence type="ECO:0000256" key="1">
    <source>
        <dbReference type="ARBA" id="ARBA00022603"/>
    </source>
</evidence>
<dbReference type="GO" id="GO:0032259">
    <property type="term" value="P:methylation"/>
    <property type="evidence" value="ECO:0007669"/>
    <property type="project" value="UniProtKB-KW"/>
</dbReference>
<comment type="similarity">
    <text evidence="5">Belongs to the methyltransferase superfamily. UbiG/COQ3 family.</text>
</comment>
<accession>A0ABQ0C9D9</accession>
<dbReference type="GO" id="GO:0102208">
    <property type="term" value="F:2-polyprenyl-6-hydroxyphenol methylase activity"/>
    <property type="evidence" value="ECO:0007669"/>
    <property type="project" value="UniProtKB-EC"/>
</dbReference>
<dbReference type="EMBL" id="BAAFGK010000004">
    <property type="protein sequence ID" value="GAB0057502.1"/>
    <property type="molecule type" value="Genomic_DNA"/>
</dbReference>
<dbReference type="HAMAP" id="MF_00472">
    <property type="entry name" value="UbiG"/>
    <property type="match status" value="1"/>
</dbReference>
<name>A0ABQ0C9D9_9PROT</name>
<evidence type="ECO:0000256" key="3">
    <source>
        <dbReference type="ARBA" id="ARBA00022688"/>
    </source>
</evidence>
<feature type="binding site" evidence="5">
    <location>
        <position position="125"/>
    </location>
    <ligand>
        <name>S-adenosyl-L-methionine</name>
        <dbReference type="ChEBI" id="CHEBI:59789"/>
    </ligand>
</feature>
<protein>
    <recommendedName>
        <fullName evidence="5">Ubiquinone biosynthesis O-methyltransferase</fullName>
    </recommendedName>
    <alternativeName>
        <fullName evidence="5">2-polyprenyl-6-hydroxyphenol methylase</fullName>
        <ecNumber evidence="5">2.1.1.222</ecNumber>
    </alternativeName>
    <alternativeName>
        <fullName evidence="5">3-demethylubiquinone 3-O-methyltransferase</fullName>
        <ecNumber evidence="5">2.1.1.64</ecNumber>
    </alternativeName>
</protein>
<feature type="binding site" evidence="5">
    <location>
        <position position="60"/>
    </location>
    <ligand>
        <name>S-adenosyl-L-methionine</name>
        <dbReference type="ChEBI" id="CHEBI:59789"/>
    </ligand>
</feature>
<keyword evidence="4 5" id="KW-0949">S-adenosyl-L-methionine</keyword>
<comment type="pathway">
    <text evidence="5">Cofactor biosynthesis; ubiquinone biosynthesis.</text>
</comment>
<keyword evidence="6" id="KW-0830">Ubiquinone</keyword>
<dbReference type="PANTHER" id="PTHR43464">
    <property type="entry name" value="METHYLTRANSFERASE"/>
    <property type="match status" value="1"/>
</dbReference>
<dbReference type="NCBIfam" id="TIGR01983">
    <property type="entry name" value="UbiG"/>
    <property type="match status" value="1"/>
</dbReference>
<dbReference type="Pfam" id="PF13489">
    <property type="entry name" value="Methyltransf_23"/>
    <property type="match status" value="1"/>
</dbReference>
<evidence type="ECO:0000313" key="6">
    <source>
        <dbReference type="EMBL" id="GAB0057502.1"/>
    </source>
</evidence>
<comment type="function">
    <text evidence="5">O-methyltransferase that catalyzes the 2 O-methylation steps in the ubiquinone biosynthetic pathway.</text>
</comment>
<reference evidence="6 7" key="2">
    <citation type="submission" date="2024-09" db="EMBL/GenBank/DDBJ databases">
        <title>Draft genome sequence of Candidatus Magnetaquicoccaceae bacterium FCR-1.</title>
        <authorList>
            <person name="Shimoshige H."/>
            <person name="Shimamura S."/>
            <person name="Taoka A."/>
            <person name="Kobayashi H."/>
            <person name="Maekawa T."/>
        </authorList>
    </citation>
    <scope>NUCLEOTIDE SEQUENCE [LARGE SCALE GENOMIC DNA]</scope>
    <source>
        <strain evidence="6 7">FCR-1</strain>
    </source>
</reference>
<comment type="catalytic activity">
    <reaction evidence="5">
        <text>a 3-demethylubiquinol + S-adenosyl-L-methionine = a ubiquinol + S-adenosyl-L-homocysteine + H(+)</text>
        <dbReference type="Rhea" id="RHEA:44380"/>
        <dbReference type="Rhea" id="RHEA-COMP:9566"/>
        <dbReference type="Rhea" id="RHEA-COMP:10914"/>
        <dbReference type="ChEBI" id="CHEBI:15378"/>
        <dbReference type="ChEBI" id="CHEBI:17976"/>
        <dbReference type="ChEBI" id="CHEBI:57856"/>
        <dbReference type="ChEBI" id="CHEBI:59789"/>
        <dbReference type="ChEBI" id="CHEBI:84422"/>
        <dbReference type="EC" id="2.1.1.64"/>
    </reaction>
</comment>
<keyword evidence="3 5" id="KW-0831">Ubiquinone biosynthesis</keyword>
<evidence type="ECO:0000256" key="5">
    <source>
        <dbReference type="HAMAP-Rule" id="MF_00472"/>
    </source>
</evidence>